<dbReference type="EMBL" id="LR877147">
    <property type="protein sequence ID" value="CAD2214243.1"/>
    <property type="molecule type" value="Genomic_DNA"/>
</dbReference>
<dbReference type="CDD" id="cd22976">
    <property type="entry name" value="DD_EFCAB10"/>
    <property type="match status" value="1"/>
</dbReference>
<name>S9VFC9_9TRYP</name>
<dbReference type="OrthoDB" id="10260455at2759"/>
<dbReference type="InterPro" id="IPR049760">
    <property type="entry name" value="DD_EFCAB10"/>
</dbReference>
<evidence type="ECO:0000313" key="1">
    <source>
        <dbReference type="EMBL" id="CAD2214243.1"/>
    </source>
</evidence>
<sequence>MDAQATREDQVDDTKDYIKKHKLNELFAHFLQLLLYNQPSDPRAFLCNEIRSIRDKKESTSLFNEQDLETMFDLIDVTKQRWVTVAQLRNTCRNLSASVSGEAEDTASNQVLQEAINAAGDEQGHVSLENFKEVLAMMLLTKNMWSE</sequence>
<dbReference type="VEuPathDB" id="TriTrypDB:ADEAN_000168800"/>
<proteinExistence type="predicted"/>
<dbReference type="Gene3D" id="1.10.238.10">
    <property type="entry name" value="EF-hand"/>
    <property type="match status" value="1"/>
</dbReference>
<dbReference type="AlphaFoldDB" id="S9VFC9"/>
<keyword evidence="2" id="KW-1185">Reference proteome</keyword>
<reference evidence="1 2" key="1">
    <citation type="submission" date="2020-08" db="EMBL/GenBank/DDBJ databases">
        <authorList>
            <person name="Newling K."/>
            <person name="Davey J."/>
            <person name="Forrester S."/>
        </authorList>
    </citation>
    <scope>NUCLEOTIDE SEQUENCE [LARGE SCALE GENOMIC DNA]</scope>
    <source>
        <strain evidence="2">Crithidia deanei Carvalho (ATCC PRA-265)</strain>
    </source>
</reference>
<dbReference type="Proteomes" id="UP000515908">
    <property type="component" value="Chromosome 03"/>
</dbReference>
<evidence type="ECO:0008006" key="3">
    <source>
        <dbReference type="Google" id="ProtNLM"/>
    </source>
</evidence>
<evidence type="ECO:0000313" key="2">
    <source>
        <dbReference type="Proteomes" id="UP000515908"/>
    </source>
</evidence>
<accession>S9VFC9</accession>
<dbReference type="InterPro" id="IPR011992">
    <property type="entry name" value="EF-hand-dom_pair"/>
</dbReference>
<protein>
    <recommendedName>
        <fullName evidence="3">EF-hand domain-containing protein</fullName>
    </recommendedName>
</protein>
<dbReference type="PANTHER" id="PTHR21847">
    <property type="entry name" value="EF-HAND CALCIUM-BINDING DOMAIN-CONTAINING PROTEIN 10"/>
    <property type="match status" value="1"/>
</dbReference>
<organism evidence="1 2">
    <name type="scientific">Angomonas deanei</name>
    <dbReference type="NCBI Taxonomy" id="59799"/>
    <lineage>
        <taxon>Eukaryota</taxon>
        <taxon>Discoba</taxon>
        <taxon>Euglenozoa</taxon>
        <taxon>Kinetoplastea</taxon>
        <taxon>Metakinetoplastina</taxon>
        <taxon>Trypanosomatida</taxon>
        <taxon>Trypanosomatidae</taxon>
        <taxon>Strigomonadinae</taxon>
        <taxon>Angomonas</taxon>
    </lineage>
</organism>
<dbReference type="InterPro" id="IPR039879">
    <property type="entry name" value="EFC10"/>
</dbReference>
<dbReference type="SUPFAM" id="SSF47473">
    <property type="entry name" value="EF-hand"/>
    <property type="match status" value="1"/>
</dbReference>
<dbReference type="PANTHER" id="PTHR21847:SF1">
    <property type="entry name" value="EF-HAND CALCIUM-BINDING DOMAIN-CONTAINING PROTEIN 10"/>
    <property type="match status" value="1"/>
</dbReference>
<gene>
    <name evidence="1" type="ORF">ADEAN_000168800</name>
</gene>